<dbReference type="EMBL" id="AP027041">
    <property type="protein sequence ID" value="BDU15308.1"/>
    <property type="molecule type" value="Genomic_DNA"/>
</dbReference>
<feature type="domain" description="PIN like" evidence="1">
    <location>
        <begin position="25"/>
        <end position="256"/>
    </location>
</feature>
<keyword evidence="3" id="KW-1185">Reference proteome</keyword>
<evidence type="ECO:0000259" key="1">
    <source>
        <dbReference type="Pfam" id="PF18476"/>
    </source>
</evidence>
<evidence type="ECO:0000313" key="2">
    <source>
        <dbReference type="EMBL" id="BDU15308.1"/>
    </source>
</evidence>
<name>A0ABM8D9T8_9GAMM</name>
<dbReference type="InterPro" id="IPR041578">
    <property type="entry name" value="PIN_8"/>
</dbReference>
<evidence type="ECO:0000313" key="3">
    <source>
        <dbReference type="Proteomes" id="UP001317822"/>
    </source>
</evidence>
<accession>A0ABM8D9T8</accession>
<protein>
    <submittedName>
        <fullName evidence="2">PIN-like domain-containing protein</fullName>
    </submittedName>
</protein>
<reference evidence="2 3" key="1">
    <citation type="journal article" date="2023" name="Int. J. Syst. Evol. Microbiol.">
        <title>Physiological and genomic analyses of cobalamin (vitamin B12)-auxotrophy of Lysobacter auxotrophicus sp. nov., a methionine-auxotrophic chitinolytic bacterium isolated from chitin-treated soil.</title>
        <authorList>
            <person name="Saito A."/>
            <person name="Dohra H."/>
            <person name="Hamada M."/>
            <person name="Moriuchi R."/>
            <person name="Kotsuchibashi Y."/>
            <person name="Mori K."/>
        </authorList>
    </citation>
    <scope>NUCLEOTIDE SEQUENCE [LARGE SCALE GENOMIC DNA]</scope>
    <source>
        <strain evidence="2 3">5-21a</strain>
    </source>
</reference>
<organism evidence="2 3">
    <name type="scientific">Lysobacter auxotrophicus</name>
    <dbReference type="NCBI Taxonomy" id="2992573"/>
    <lineage>
        <taxon>Bacteria</taxon>
        <taxon>Pseudomonadati</taxon>
        <taxon>Pseudomonadota</taxon>
        <taxon>Gammaproteobacteria</taxon>
        <taxon>Lysobacterales</taxon>
        <taxon>Lysobacteraceae</taxon>
        <taxon>Lysobacter</taxon>
    </lineage>
</organism>
<dbReference type="RefSeq" id="WP_281780820.1">
    <property type="nucleotide sequence ID" value="NZ_AP027041.1"/>
</dbReference>
<dbReference type="Proteomes" id="UP001317822">
    <property type="component" value="Chromosome"/>
</dbReference>
<proteinExistence type="predicted"/>
<sequence>MKRAFSSFRRPSEEQFDELWRKGVLVVDTNILLQLYRVPEATRKEILDILRALGDRLWVPHHVGLEFERNRLGVIASARKQADEILQDFAGLEGLSDKIRALELDKRAIGVEEEPLLIALRAAREKACEVMQTVRESHVQLSHDDPIRDAIHDLYTGRIGDAPVDQGAVDDMERDGQRRFDNLVPPGFRDAGKDAAAYVAKGLRYQRRFGDYVVWRQTVDYVKAHGVSHLMYATLDNKEDWWHRLQGQTVGPLPELVHEMQSAGVEVFWMYNLQQLVEQSKRMGVAAVSDTTLQEVQEVQMRADLMPEGEGADEYVKLERPLSEYSEREAAVAEWLKQRNIIAQPSGLLAPDLVAKTAVGSAGYEVISLRRPQDALAHFEGLIQAQDSIKAEADVSELHVFFVDGNYATNAWAFSERLSDLATKYVRNGRIASITVGYLHKGRLILSDYARHPDSRLHGAR</sequence>
<gene>
    <name evidence="2" type="ORF">LA521A_05090</name>
</gene>
<dbReference type="Pfam" id="PF18476">
    <property type="entry name" value="PIN_8"/>
    <property type="match status" value="1"/>
</dbReference>